<reference evidence="1" key="2">
    <citation type="submission" date="2020-08" db="EMBL/GenBank/DDBJ databases">
        <authorList>
            <person name="Chen M."/>
            <person name="Teng W."/>
            <person name="Zhao L."/>
            <person name="Hu C."/>
            <person name="Zhou Y."/>
            <person name="Han B."/>
            <person name="Song L."/>
            <person name="Shu W."/>
        </authorList>
    </citation>
    <scope>NUCLEOTIDE SEQUENCE</scope>
    <source>
        <strain evidence="1">FACHB-1375</strain>
    </source>
</reference>
<protein>
    <recommendedName>
        <fullName evidence="3">Transglycosylase SLT domain-containing protein</fullName>
    </recommendedName>
</protein>
<evidence type="ECO:0000313" key="1">
    <source>
        <dbReference type="EMBL" id="MBD2185541.1"/>
    </source>
</evidence>
<comment type="caution">
    <text evidence="1">The sequence shown here is derived from an EMBL/GenBank/DDBJ whole genome shotgun (WGS) entry which is preliminary data.</text>
</comment>
<sequence>MVPPSSLSPASSSSNVEVSDSQVAAMVEALRVAVAGKVKPNDGLYSAWQVTPGIIPSWTKQCVGRELTPAQFDADATAARNTVACIMRRELNRQFRAIGNDESLAVQRVAAWWLTGDANLYNSERAADYSQRILGLYQQQRSNFSSQP</sequence>
<dbReference type="EMBL" id="JACJPW010000127">
    <property type="protein sequence ID" value="MBD2185541.1"/>
    <property type="molecule type" value="Genomic_DNA"/>
</dbReference>
<evidence type="ECO:0008006" key="3">
    <source>
        <dbReference type="Google" id="ProtNLM"/>
    </source>
</evidence>
<name>A0A926ZLY8_9CYAN</name>
<proteinExistence type="predicted"/>
<accession>A0A926ZLY8</accession>
<dbReference type="AlphaFoldDB" id="A0A926ZLY8"/>
<dbReference type="Proteomes" id="UP000641646">
    <property type="component" value="Unassembled WGS sequence"/>
</dbReference>
<reference evidence="1" key="1">
    <citation type="journal article" date="2015" name="ISME J.">
        <title>Draft Genome Sequence of Streptomyces incarnatus NRRL8089, which Produces the Nucleoside Antibiotic Sinefungin.</title>
        <authorList>
            <person name="Oshima K."/>
            <person name="Hattori M."/>
            <person name="Shimizu H."/>
            <person name="Fukuda K."/>
            <person name="Nemoto M."/>
            <person name="Inagaki K."/>
            <person name="Tamura T."/>
        </authorList>
    </citation>
    <scope>NUCLEOTIDE SEQUENCE</scope>
    <source>
        <strain evidence="1">FACHB-1375</strain>
    </source>
</reference>
<keyword evidence="2" id="KW-1185">Reference proteome</keyword>
<organism evidence="1 2">
    <name type="scientific">Aerosakkonema funiforme FACHB-1375</name>
    <dbReference type="NCBI Taxonomy" id="2949571"/>
    <lineage>
        <taxon>Bacteria</taxon>
        <taxon>Bacillati</taxon>
        <taxon>Cyanobacteriota</taxon>
        <taxon>Cyanophyceae</taxon>
        <taxon>Oscillatoriophycideae</taxon>
        <taxon>Aerosakkonematales</taxon>
        <taxon>Aerosakkonemataceae</taxon>
        <taxon>Aerosakkonema</taxon>
    </lineage>
</organism>
<evidence type="ECO:0000313" key="2">
    <source>
        <dbReference type="Proteomes" id="UP000641646"/>
    </source>
</evidence>
<gene>
    <name evidence="1" type="ORF">H6G03_31485</name>
</gene>